<evidence type="ECO:0000256" key="1">
    <source>
        <dbReference type="SAM" id="MobiDB-lite"/>
    </source>
</evidence>
<evidence type="ECO:0000313" key="3">
    <source>
        <dbReference type="Proteomes" id="UP000053989"/>
    </source>
</evidence>
<keyword evidence="3" id="KW-1185">Reference proteome</keyword>
<name>A0A0C3DVI5_9AGAM</name>
<dbReference type="AlphaFoldDB" id="A0A0C3DVI5"/>
<reference evidence="2 3" key="1">
    <citation type="submission" date="2014-04" db="EMBL/GenBank/DDBJ databases">
        <authorList>
            <consortium name="DOE Joint Genome Institute"/>
            <person name="Kuo A."/>
            <person name="Kohler A."/>
            <person name="Nagy L.G."/>
            <person name="Floudas D."/>
            <person name="Copeland A."/>
            <person name="Barry K.W."/>
            <person name="Cichocki N."/>
            <person name="Veneault-Fourrey C."/>
            <person name="LaButti K."/>
            <person name="Lindquist E.A."/>
            <person name="Lipzen A."/>
            <person name="Lundell T."/>
            <person name="Morin E."/>
            <person name="Murat C."/>
            <person name="Sun H."/>
            <person name="Tunlid A."/>
            <person name="Henrissat B."/>
            <person name="Grigoriev I.V."/>
            <person name="Hibbett D.S."/>
            <person name="Martin F."/>
            <person name="Nordberg H.P."/>
            <person name="Cantor M.N."/>
            <person name="Hua S.X."/>
        </authorList>
    </citation>
    <scope>NUCLEOTIDE SEQUENCE [LARGE SCALE GENOMIC DNA]</scope>
    <source>
        <strain evidence="2 3">Foug A</strain>
    </source>
</reference>
<feature type="compositionally biased region" description="Acidic residues" evidence="1">
    <location>
        <begin position="365"/>
        <end position="396"/>
    </location>
</feature>
<dbReference type="Proteomes" id="UP000053989">
    <property type="component" value="Unassembled WGS sequence"/>
</dbReference>
<protein>
    <submittedName>
        <fullName evidence="2">Uncharacterized protein</fullName>
    </submittedName>
</protein>
<dbReference type="HOGENOM" id="CLU_002498_9_3_1"/>
<reference evidence="3" key="2">
    <citation type="submission" date="2015-01" db="EMBL/GenBank/DDBJ databases">
        <title>Evolutionary Origins and Diversification of the Mycorrhizal Mutualists.</title>
        <authorList>
            <consortium name="DOE Joint Genome Institute"/>
            <consortium name="Mycorrhizal Genomics Consortium"/>
            <person name="Kohler A."/>
            <person name="Kuo A."/>
            <person name="Nagy L.G."/>
            <person name="Floudas D."/>
            <person name="Copeland A."/>
            <person name="Barry K.W."/>
            <person name="Cichocki N."/>
            <person name="Veneault-Fourrey C."/>
            <person name="LaButti K."/>
            <person name="Lindquist E.A."/>
            <person name="Lipzen A."/>
            <person name="Lundell T."/>
            <person name="Morin E."/>
            <person name="Murat C."/>
            <person name="Riley R."/>
            <person name="Ohm R."/>
            <person name="Sun H."/>
            <person name="Tunlid A."/>
            <person name="Henrissat B."/>
            <person name="Grigoriev I.V."/>
            <person name="Hibbett D.S."/>
            <person name="Martin F."/>
        </authorList>
    </citation>
    <scope>NUCLEOTIDE SEQUENCE [LARGE SCALE GENOMIC DNA]</scope>
    <source>
        <strain evidence="3">Foug A</strain>
    </source>
</reference>
<accession>A0A0C3DVI5</accession>
<sequence length="404" mass="46287">MSKAHYTSGIVKQQQREKILFCMSEAEAALKSKQMGKTPVGQSRMNQSVDSPSLRFDESEPLPYSDPKDHYHVGTTTRYFIHLGRWLGEYSDDPALANFLPCLMDHLLRWLLNRQYDGDDIEFSPDERAKVLHVNYTTYDLRCEQDSLNPQIHVDVMVLSCENDAAHPYWYAQILGVFHAVVSHRRSTEPQCMDFLWVHWFGIDPNNYRSGWKAKRLHHIGFIPHDTKGSFSFLDLKEVVCTVHLIPAFAYGQTDSLLPPSIARPSNDNNEDWVFYYVNIFVDRDMSMRYCGGGVGHRSIREVIKPFLDDCDALDNLTGPQRKSDVEMNVEETESEDSQVEDEDIEMGFEDMEEEMNEFGYSGVAEEDRDDKEDGDLDNGGDEALGPEDGEDDDVTDLYGFAEL</sequence>
<dbReference type="EMBL" id="KN822064">
    <property type="protein sequence ID" value="KIM60199.1"/>
    <property type="molecule type" value="Genomic_DNA"/>
</dbReference>
<feature type="region of interest" description="Disordered" evidence="1">
    <location>
        <begin position="33"/>
        <end position="68"/>
    </location>
</feature>
<evidence type="ECO:0000313" key="2">
    <source>
        <dbReference type="EMBL" id="KIM60199.1"/>
    </source>
</evidence>
<proteinExistence type="predicted"/>
<dbReference type="InParanoid" id="A0A0C3DVI5"/>
<gene>
    <name evidence="2" type="ORF">SCLCIDRAFT_26718</name>
</gene>
<feature type="compositionally biased region" description="Acidic residues" evidence="1">
    <location>
        <begin position="328"/>
        <end position="357"/>
    </location>
</feature>
<organism evidence="2 3">
    <name type="scientific">Scleroderma citrinum Foug A</name>
    <dbReference type="NCBI Taxonomy" id="1036808"/>
    <lineage>
        <taxon>Eukaryota</taxon>
        <taxon>Fungi</taxon>
        <taxon>Dikarya</taxon>
        <taxon>Basidiomycota</taxon>
        <taxon>Agaricomycotina</taxon>
        <taxon>Agaricomycetes</taxon>
        <taxon>Agaricomycetidae</taxon>
        <taxon>Boletales</taxon>
        <taxon>Sclerodermatineae</taxon>
        <taxon>Sclerodermataceae</taxon>
        <taxon>Scleroderma</taxon>
    </lineage>
</organism>
<feature type="compositionally biased region" description="Polar residues" evidence="1">
    <location>
        <begin position="40"/>
        <end position="51"/>
    </location>
</feature>
<feature type="region of interest" description="Disordered" evidence="1">
    <location>
        <begin position="318"/>
        <end position="404"/>
    </location>
</feature>
<dbReference type="STRING" id="1036808.A0A0C3DVI5"/>
<dbReference type="OrthoDB" id="3267098at2759"/>